<dbReference type="Proteomes" id="UP000249451">
    <property type="component" value="Unassembled WGS sequence"/>
</dbReference>
<evidence type="ECO:0000256" key="2">
    <source>
        <dbReference type="ARBA" id="ARBA00022692"/>
    </source>
</evidence>
<dbReference type="Pfam" id="PF05140">
    <property type="entry name" value="ResB"/>
    <property type="match status" value="1"/>
</dbReference>
<comment type="subcellular location">
    <subcellularLocation>
        <location evidence="1">Membrane</location>
        <topology evidence="1">Multi-pass membrane protein</topology>
    </subcellularLocation>
</comment>
<feature type="domain" description="ResB-like" evidence="8">
    <location>
        <begin position="34"/>
        <end position="531"/>
    </location>
</feature>
<reference evidence="9 10" key="1">
    <citation type="submission" date="2017-11" db="EMBL/GenBank/DDBJ databases">
        <title>Infants hospitalized years apart are colonized by the same room-sourced microbial strains.</title>
        <authorList>
            <person name="Brooks B."/>
            <person name="Olm M.R."/>
            <person name="Firek B.A."/>
            <person name="Baker R."/>
            <person name="Thomas B.C."/>
            <person name="Morowitz M.J."/>
            <person name="Banfield J.F."/>
        </authorList>
    </citation>
    <scope>NUCLEOTIDE SEQUENCE [LARGE SCALE GENOMIC DNA]</scope>
    <source>
        <strain evidence="9">S2_012_000_R3_87</strain>
    </source>
</reference>
<keyword evidence="3" id="KW-0201">Cytochrome c-type biogenesis</keyword>
<comment type="caution">
    <text evidence="9">The sequence shown here is derived from an EMBL/GenBank/DDBJ whole genome shotgun (WGS) entry which is preliminary data.</text>
</comment>
<proteinExistence type="predicted"/>
<evidence type="ECO:0000256" key="1">
    <source>
        <dbReference type="ARBA" id="ARBA00004141"/>
    </source>
</evidence>
<protein>
    <submittedName>
        <fullName evidence="9">Cytochrome C biogenesis protein ResB</fullName>
    </submittedName>
</protein>
<sequence length="571" mass="63760">MTEHKAGTKPGGGKNPARLILALPKRAWQWLTKMKTALVLLFLLALAAIPGALLPQRSLNQDKVADYIAANGKTAEVFDKLGLFDVFSSSWFMAIYVLLFISLVGCILPRSWDHYQALRSTPPRAPKVLKRMPNHISGTVDTEPEAMKELLRREFKGWHIAETSAEDDRAGRWSISAERGYLREFANLVFHLALVGILVAVGVGRLTYYEGQAIIIADTENSEFCNSAVGNFDSFRHGQLFDGTGLHPHCINVKNFKAEYLPNGQAVDFESDIDYAVGDAAYEPHEKWEKTTLKVNHPLRLEGDRIYLQGHGYAPTFTIKWPNGETVTETTQFRPDDLINFLSSGAMRWDPPADMFDTELERRNNQVAIQGLFAPTAEFTGEKGALLTSRYPAMTDPAVAIDVYRGQTGLDAGTAQSIFSLHPEQMHNGLLEKLDRVNLRVGEKVTLDDGTEITFDGAKEFINIQVAHDPSLYWVFIFSMLMLGSLVVSLAIKRRRLWVRLAPREDGQPGTVVEIAGLARTDAAGWGAEFNRTAERILGLEEEDLDEEHHVSSGSWEEDFGDGLDEQLRDR</sequence>
<evidence type="ECO:0000256" key="6">
    <source>
        <dbReference type="SAM" id="MobiDB-lite"/>
    </source>
</evidence>
<evidence type="ECO:0000313" key="9">
    <source>
        <dbReference type="EMBL" id="PZO98814.1"/>
    </source>
</evidence>
<feature type="region of interest" description="Disordered" evidence="6">
    <location>
        <begin position="545"/>
        <end position="571"/>
    </location>
</feature>
<dbReference type="EMBL" id="QFNY01000252">
    <property type="protein sequence ID" value="PZO98814.1"/>
    <property type="molecule type" value="Genomic_DNA"/>
</dbReference>
<dbReference type="PANTHER" id="PTHR31566">
    <property type="entry name" value="CYTOCHROME C BIOGENESIS PROTEIN CCS1, CHLOROPLASTIC"/>
    <property type="match status" value="1"/>
</dbReference>
<feature type="compositionally biased region" description="Acidic residues" evidence="6">
    <location>
        <begin position="556"/>
        <end position="565"/>
    </location>
</feature>
<evidence type="ECO:0000256" key="7">
    <source>
        <dbReference type="SAM" id="Phobius"/>
    </source>
</evidence>
<accession>A0A2W5AWG7</accession>
<dbReference type="GO" id="GO:0017004">
    <property type="term" value="P:cytochrome complex assembly"/>
    <property type="evidence" value="ECO:0007669"/>
    <property type="project" value="UniProtKB-KW"/>
</dbReference>
<evidence type="ECO:0000256" key="5">
    <source>
        <dbReference type="ARBA" id="ARBA00023136"/>
    </source>
</evidence>
<feature type="transmembrane region" description="Helical" evidence="7">
    <location>
        <begin position="188"/>
        <end position="208"/>
    </location>
</feature>
<dbReference type="AlphaFoldDB" id="A0A2W5AWG7"/>
<feature type="transmembrane region" description="Helical" evidence="7">
    <location>
        <begin position="472"/>
        <end position="492"/>
    </location>
</feature>
<name>A0A2W5AWG7_9CORY</name>
<evidence type="ECO:0000256" key="3">
    <source>
        <dbReference type="ARBA" id="ARBA00022748"/>
    </source>
</evidence>
<keyword evidence="5 7" id="KW-0472">Membrane</keyword>
<feature type="transmembrane region" description="Helical" evidence="7">
    <location>
        <begin position="36"/>
        <end position="54"/>
    </location>
</feature>
<organism evidence="9 10">
    <name type="scientific">Corynebacterium urealyticum</name>
    <dbReference type="NCBI Taxonomy" id="43771"/>
    <lineage>
        <taxon>Bacteria</taxon>
        <taxon>Bacillati</taxon>
        <taxon>Actinomycetota</taxon>
        <taxon>Actinomycetes</taxon>
        <taxon>Mycobacteriales</taxon>
        <taxon>Corynebacteriaceae</taxon>
        <taxon>Corynebacterium</taxon>
    </lineage>
</organism>
<dbReference type="InterPro" id="IPR007816">
    <property type="entry name" value="ResB-like_domain"/>
</dbReference>
<dbReference type="InterPro" id="IPR023494">
    <property type="entry name" value="Cyt_c_bgen_Ccs1/CcsB/ResB"/>
</dbReference>
<keyword evidence="4 7" id="KW-1133">Transmembrane helix</keyword>
<evidence type="ECO:0000313" key="10">
    <source>
        <dbReference type="Proteomes" id="UP000249451"/>
    </source>
</evidence>
<gene>
    <name evidence="9" type="ORF">DI609_09735</name>
</gene>
<evidence type="ECO:0000256" key="4">
    <source>
        <dbReference type="ARBA" id="ARBA00022989"/>
    </source>
</evidence>
<dbReference type="GO" id="GO:0016020">
    <property type="term" value="C:membrane"/>
    <property type="evidence" value="ECO:0007669"/>
    <property type="project" value="UniProtKB-SubCell"/>
</dbReference>
<evidence type="ECO:0000259" key="8">
    <source>
        <dbReference type="Pfam" id="PF05140"/>
    </source>
</evidence>
<feature type="transmembrane region" description="Helical" evidence="7">
    <location>
        <begin position="91"/>
        <end position="109"/>
    </location>
</feature>
<dbReference type="PANTHER" id="PTHR31566:SF0">
    <property type="entry name" value="CYTOCHROME C BIOGENESIS PROTEIN CCS1, CHLOROPLASTIC"/>
    <property type="match status" value="1"/>
</dbReference>
<keyword evidence="2 7" id="KW-0812">Transmembrane</keyword>